<evidence type="ECO:0000256" key="3">
    <source>
        <dbReference type="PROSITE-ProRule" id="PRU00023"/>
    </source>
</evidence>
<feature type="compositionally biased region" description="Basic and acidic residues" evidence="4">
    <location>
        <begin position="52"/>
        <end position="61"/>
    </location>
</feature>
<evidence type="ECO:0008006" key="7">
    <source>
        <dbReference type="Google" id="ProtNLM"/>
    </source>
</evidence>
<name>A0A8S1CLQ2_9INSE</name>
<gene>
    <name evidence="5" type="ORF">CLODIP_2_CD05696</name>
</gene>
<evidence type="ECO:0000256" key="1">
    <source>
        <dbReference type="ARBA" id="ARBA00022737"/>
    </source>
</evidence>
<dbReference type="Proteomes" id="UP000494165">
    <property type="component" value="Unassembled WGS sequence"/>
</dbReference>
<dbReference type="InterPro" id="IPR051070">
    <property type="entry name" value="NF-kappa-B_inhibitor"/>
</dbReference>
<feature type="repeat" description="ANK" evidence="3">
    <location>
        <begin position="222"/>
        <end position="244"/>
    </location>
</feature>
<feature type="compositionally biased region" description="Polar residues" evidence="4">
    <location>
        <begin position="42"/>
        <end position="51"/>
    </location>
</feature>
<evidence type="ECO:0000313" key="6">
    <source>
        <dbReference type="Proteomes" id="UP000494165"/>
    </source>
</evidence>
<protein>
    <recommendedName>
        <fullName evidence="7">NF-kappa-B inhibitor cactus</fullName>
    </recommendedName>
</protein>
<dbReference type="PROSITE" id="PS50297">
    <property type="entry name" value="ANK_REP_REGION"/>
    <property type="match status" value="3"/>
</dbReference>
<feature type="repeat" description="ANK" evidence="3">
    <location>
        <begin position="276"/>
        <end position="308"/>
    </location>
</feature>
<dbReference type="PANTHER" id="PTHR46680">
    <property type="entry name" value="NF-KAPPA-B INHIBITOR ALPHA"/>
    <property type="match status" value="1"/>
</dbReference>
<accession>A0A8S1CLQ2</accession>
<dbReference type="AlphaFoldDB" id="A0A8S1CLQ2"/>
<dbReference type="InterPro" id="IPR002110">
    <property type="entry name" value="Ankyrin_rpt"/>
</dbReference>
<dbReference type="PROSITE" id="PS50088">
    <property type="entry name" value="ANK_REPEAT"/>
    <property type="match status" value="3"/>
</dbReference>
<feature type="repeat" description="ANK" evidence="3">
    <location>
        <begin position="189"/>
        <end position="221"/>
    </location>
</feature>
<dbReference type="SMART" id="SM00248">
    <property type="entry name" value="ANK"/>
    <property type="match status" value="5"/>
</dbReference>
<dbReference type="InterPro" id="IPR036770">
    <property type="entry name" value="Ankyrin_rpt-contain_sf"/>
</dbReference>
<reference evidence="5 6" key="1">
    <citation type="submission" date="2020-04" db="EMBL/GenBank/DDBJ databases">
        <authorList>
            <person name="Alioto T."/>
            <person name="Alioto T."/>
            <person name="Gomez Garrido J."/>
        </authorList>
    </citation>
    <scope>NUCLEOTIDE SEQUENCE [LARGE SCALE GENOMIC DNA]</scope>
</reference>
<feature type="region of interest" description="Disordered" evidence="4">
    <location>
        <begin position="100"/>
        <end position="137"/>
    </location>
</feature>
<keyword evidence="2 3" id="KW-0040">ANK repeat</keyword>
<feature type="compositionally biased region" description="Low complexity" evidence="4">
    <location>
        <begin position="108"/>
        <end position="118"/>
    </location>
</feature>
<dbReference type="PANTHER" id="PTHR46680:SF3">
    <property type="entry name" value="NF-KAPPA-B INHIBITOR CACTUS"/>
    <property type="match status" value="1"/>
</dbReference>
<comment type="caution">
    <text evidence="5">The sequence shown here is derived from an EMBL/GenBank/DDBJ whole genome shotgun (WGS) entry which is preliminary data.</text>
</comment>
<dbReference type="OrthoDB" id="20727at2759"/>
<dbReference type="Gene3D" id="1.25.40.20">
    <property type="entry name" value="Ankyrin repeat-containing domain"/>
    <property type="match status" value="1"/>
</dbReference>
<dbReference type="GO" id="GO:0071356">
    <property type="term" value="P:cellular response to tumor necrosis factor"/>
    <property type="evidence" value="ECO:0007669"/>
    <property type="project" value="TreeGrafter"/>
</dbReference>
<dbReference type="SUPFAM" id="SSF48403">
    <property type="entry name" value="Ankyrin repeat"/>
    <property type="match status" value="1"/>
</dbReference>
<evidence type="ECO:0000256" key="2">
    <source>
        <dbReference type="ARBA" id="ARBA00023043"/>
    </source>
</evidence>
<evidence type="ECO:0000256" key="4">
    <source>
        <dbReference type="SAM" id="MobiDB-lite"/>
    </source>
</evidence>
<dbReference type="Pfam" id="PF12796">
    <property type="entry name" value="Ank_2"/>
    <property type="match status" value="2"/>
</dbReference>
<dbReference type="EMBL" id="CADEPI010000044">
    <property type="protein sequence ID" value="CAB3369243.1"/>
    <property type="molecule type" value="Genomic_DNA"/>
</dbReference>
<dbReference type="GO" id="GO:0005829">
    <property type="term" value="C:cytosol"/>
    <property type="evidence" value="ECO:0007669"/>
    <property type="project" value="TreeGrafter"/>
</dbReference>
<feature type="region of interest" description="Disordered" evidence="4">
    <location>
        <begin position="1"/>
        <end position="61"/>
    </location>
</feature>
<keyword evidence="6" id="KW-1185">Reference proteome</keyword>
<keyword evidence="1" id="KW-0677">Repeat</keyword>
<organism evidence="5 6">
    <name type="scientific">Cloeon dipterum</name>
    <dbReference type="NCBI Taxonomy" id="197152"/>
    <lineage>
        <taxon>Eukaryota</taxon>
        <taxon>Metazoa</taxon>
        <taxon>Ecdysozoa</taxon>
        <taxon>Arthropoda</taxon>
        <taxon>Hexapoda</taxon>
        <taxon>Insecta</taxon>
        <taxon>Pterygota</taxon>
        <taxon>Palaeoptera</taxon>
        <taxon>Ephemeroptera</taxon>
        <taxon>Pisciforma</taxon>
        <taxon>Baetidae</taxon>
        <taxon>Cloeon</taxon>
    </lineage>
</organism>
<feature type="compositionally biased region" description="Polar residues" evidence="4">
    <location>
        <begin position="1"/>
        <end position="15"/>
    </location>
</feature>
<dbReference type="GO" id="GO:0051059">
    <property type="term" value="F:NF-kappaB binding"/>
    <property type="evidence" value="ECO:0007669"/>
    <property type="project" value="TreeGrafter"/>
</dbReference>
<proteinExistence type="predicted"/>
<evidence type="ECO:0000313" key="5">
    <source>
        <dbReference type="EMBL" id="CAB3369243.1"/>
    </source>
</evidence>
<sequence length="490" mass="54274">MSWHARSNSAVTQGDQGSGVLSDWSSKCVEDEDNLDSGLVASEQSLVSDQELSQKRDSAFHESEENLLSSVSSMRYDHQDSGLGLNEHFSGLSLKSYLNDLNSPPSPTSTTFTPSSPTGSCQKVPLSPQKEQQQQQTDGNIALAELYFQQDEDGDTQLHITIIQGFIEAVCSLIRMAPDPSFLDIANNYHQTPLHLAVLTKQHRIVRVLLVAGASPNLKDLNGNTALHLASEQGFTDCVHALLQPITVEEMSNSGLVFTQPRYLSKPALLEELNYDGQLCVHLAAAGDHADVLRRLVWAGANINARELKCGRTALHVAAERGKKAVWNTILTDPDCCRKVDLSLETYSGYTAYQLALYADLSLAKELSQRGFANPLPVDEESDSDDEMVSHFYLRRNRFTNSRAWESLLVPVIAWVHGQHERLPRSGFPSINVFRAIGRFNWEYAGSLHSQLDSIEQTGLSAQKQLVQIVQQKRANHTLNCVSRANCFKI</sequence>